<accession>A0A7T8HF44</accession>
<dbReference type="Proteomes" id="UP000595437">
    <property type="component" value="Chromosome 6"/>
</dbReference>
<keyword evidence="2" id="KW-1185">Reference proteome</keyword>
<evidence type="ECO:0000313" key="2">
    <source>
        <dbReference type="Proteomes" id="UP000595437"/>
    </source>
</evidence>
<gene>
    <name evidence="1" type="ORF">FKW44_009105</name>
</gene>
<dbReference type="EMBL" id="CP045895">
    <property type="protein sequence ID" value="QQP48710.1"/>
    <property type="molecule type" value="Genomic_DNA"/>
</dbReference>
<feature type="non-terminal residue" evidence="1">
    <location>
        <position position="63"/>
    </location>
</feature>
<evidence type="ECO:0000313" key="1">
    <source>
        <dbReference type="EMBL" id="QQP48710.1"/>
    </source>
</evidence>
<sequence length="63" mass="7257">MCHSGLPKKTKIIHLRSLDAAMEYTIKLSLDHYTSFVQIQDSYEPACMDQHYLKSLMGHCSKL</sequence>
<organism evidence="1 2">
    <name type="scientific">Caligus rogercresseyi</name>
    <name type="common">Sea louse</name>
    <dbReference type="NCBI Taxonomy" id="217165"/>
    <lineage>
        <taxon>Eukaryota</taxon>
        <taxon>Metazoa</taxon>
        <taxon>Ecdysozoa</taxon>
        <taxon>Arthropoda</taxon>
        <taxon>Crustacea</taxon>
        <taxon>Multicrustacea</taxon>
        <taxon>Hexanauplia</taxon>
        <taxon>Copepoda</taxon>
        <taxon>Siphonostomatoida</taxon>
        <taxon>Caligidae</taxon>
        <taxon>Caligus</taxon>
    </lineage>
</organism>
<name>A0A7T8HF44_CALRO</name>
<dbReference type="AlphaFoldDB" id="A0A7T8HF44"/>
<proteinExistence type="predicted"/>
<reference evidence="2" key="1">
    <citation type="submission" date="2021-01" db="EMBL/GenBank/DDBJ databases">
        <title>Caligus Genome Assembly.</title>
        <authorList>
            <person name="Gallardo-Escarate C."/>
        </authorList>
    </citation>
    <scope>NUCLEOTIDE SEQUENCE [LARGE SCALE GENOMIC DNA]</scope>
</reference>
<protein>
    <submittedName>
        <fullName evidence="1">Uncharacterized protein</fullName>
    </submittedName>
</protein>